<accession>A0AA37WJJ6</accession>
<feature type="transmembrane region" description="Helical" evidence="1">
    <location>
        <begin position="42"/>
        <end position="60"/>
    </location>
</feature>
<evidence type="ECO:0000313" key="3">
    <source>
        <dbReference type="Proteomes" id="UP001156601"/>
    </source>
</evidence>
<gene>
    <name evidence="2" type="ORF">GCM10007852_31200</name>
</gene>
<dbReference type="RefSeq" id="WP_284218603.1">
    <property type="nucleotide sequence ID" value="NZ_BSOT01000009.1"/>
</dbReference>
<feature type="transmembrane region" description="Helical" evidence="1">
    <location>
        <begin position="102"/>
        <end position="122"/>
    </location>
</feature>
<organism evidence="2 3">
    <name type="scientific">Agaribacter marinus</name>
    <dbReference type="NCBI Taxonomy" id="1431249"/>
    <lineage>
        <taxon>Bacteria</taxon>
        <taxon>Pseudomonadati</taxon>
        <taxon>Pseudomonadota</taxon>
        <taxon>Gammaproteobacteria</taxon>
        <taxon>Alteromonadales</taxon>
        <taxon>Alteromonadaceae</taxon>
        <taxon>Agaribacter</taxon>
    </lineage>
</organism>
<feature type="transmembrane region" description="Helical" evidence="1">
    <location>
        <begin position="72"/>
        <end position="96"/>
    </location>
</feature>
<keyword evidence="1" id="KW-0472">Membrane</keyword>
<keyword evidence="1" id="KW-0812">Transmembrane</keyword>
<protein>
    <submittedName>
        <fullName evidence="2">Uncharacterized protein</fullName>
    </submittedName>
</protein>
<name>A0AA37WJJ6_9ALTE</name>
<sequence>MLSLQNVMRANALSCLVFGLLFSIYPSSVAEYVGGTSPAPQSVVMVLGVTLVFNGFHLLWASNLALPNKLLVLYFSMGDFIWVIASLGLMMAGFWVTTINGIVAASAVAVMVGIFGVLQLYIRKGASHSKAIHS</sequence>
<evidence type="ECO:0000256" key="1">
    <source>
        <dbReference type="SAM" id="Phobius"/>
    </source>
</evidence>
<comment type="caution">
    <text evidence="2">The sequence shown here is derived from an EMBL/GenBank/DDBJ whole genome shotgun (WGS) entry which is preliminary data.</text>
</comment>
<proteinExistence type="predicted"/>
<dbReference type="EMBL" id="BSOT01000009">
    <property type="protein sequence ID" value="GLR72212.1"/>
    <property type="molecule type" value="Genomic_DNA"/>
</dbReference>
<dbReference type="Proteomes" id="UP001156601">
    <property type="component" value="Unassembled WGS sequence"/>
</dbReference>
<keyword evidence="1" id="KW-1133">Transmembrane helix</keyword>
<evidence type="ECO:0000313" key="2">
    <source>
        <dbReference type="EMBL" id="GLR72212.1"/>
    </source>
</evidence>
<keyword evidence="3" id="KW-1185">Reference proteome</keyword>
<reference evidence="2" key="1">
    <citation type="journal article" date="2014" name="Int. J. Syst. Evol. Microbiol.">
        <title>Complete genome sequence of Corynebacterium casei LMG S-19264T (=DSM 44701T), isolated from a smear-ripened cheese.</title>
        <authorList>
            <consortium name="US DOE Joint Genome Institute (JGI-PGF)"/>
            <person name="Walter F."/>
            <person name="Albersmeier A."/>
            <person name="Kalinowski J."/>
            <person name="Ruckert C."/>
        </authorList>
    </citation>
    <scope>NUCLEOTIDE SEQUENCE</scope>
    <source>
        <strain evidence="2">NBRC 110023</strain>
    </source>
</reference>
<reference evidence="2" key="2">
    <citation type="submission" date="2023-01" db="EMBL/GenBank/DDBJ databases">
        <title>Draft genome sequence of Agaribacter marinus strain NBRC 110023.</title>
        <authorList>
            <person name="Sun Q."/>
            <person name="Mori K."/>
        </authorList>
    </citation>
    <scope>NUCLEOTIDE SEQUENCE</scope>
    <source>
        <strain evidence="2">NBRC 110023</strain>
    </source>
</reference>
<dbReference type="AlphaFoldDB" id="A0AA37WJJ6"/>